<reference evidence="15 16" key="1">
    <citation type="journal article" date="2023" name="Sci. Data">
        <title>Genome assembly of the Korean intertidal mud-creeper Batillaria attramentaria.</title>
        <authorList>
            <person name="Patra A.K."/>
            <person name="Ho P.T."/>
            <person name="Jun S."/>
            <person name="Lee S.J."/>
            <person name="Kim Y."/>
            <person name="Won Y.J."/>
        </authorList>
    </citation>
    <scope>NUCLEOTIDE SEQUENCE [LARGE SCALE GENOMIC DNA]</scope>
    <source>
        <strain evidence="15">Wonlab-2016</strain>
    </source>
</reference>
<comment type="similarity">
    <text evidence="2">Belongs to the G-protein coupled receptor 3 family.</text>
</comment>
<organism evidence="15 16">
    <name type="scientific">Batillaria attramentaria</name>
    <dbReference type="NCBI Taxonomy" id="370345"/>
    <lineage>
        <taxon>Eukaryota</taxon>
        <taxon>Metazoa</taxon>
        <taxon>Spiralia</taxon>
        <taxon>Lophotrochozoa</taxon>
        <taxon>Mollusca</taxon>
        <taxon>Gastropoda</taxon>
        <taxon>Caenogastropoda</taxon>
        <taxon>Sorbeoconcha</taxon>
        <taxon>Cerithioidea</taxon>
        <taxon>Batillariidae</taxon>
        <taxon>Batillaria</taxon>
    </lineage>
</organism>
<feature type="transmembrane region" description="Helical" evidence="13">
    <location>
        <begin position="497"/>
        <end position="519"/>
    </location>
</feature>
<feature type="compositionally biased region" description="Pro residues" evidence="12">
    <location>
        <begin position="719"/>
        <end position="734"/>
    </location>
</feature>
<dbReference type="InterPro" id="IPR017979">
    <property type="entry name" value="GPCR_3_CS"/>
</dbReference>
<evidence type="ECO:0000256" key="5">
    <source>
        <dbReference type="ARBA" id="ARBA00022989"/>
    </source>
</evidence>
<keyword evidence="7 13" id="KW-0472">Membrane</keyword>
<feature type="transmembrane region" description="Helical" evidence="13">
    <location>
        <begin position="423"/>
        <end position="443"/>
    </location>
</feature>
<dbReference type="AlphaFoldDB" id="A0ABD0JYS6"/>
<keyword evidence="4 13" id="KW-0812">Transmembrane</keyword>
<evidence type="ECO:0000313" key="15">
    <source>
        <dbReference type="EMBL" id="KAK7479919.1"/>
    </source>
</evidence>
<dbReference type="GO" id="GO:0004930">
    <property type="term" value="F:G protein-coupled receptor activity"/>
    <property type="evidence" value="ECO:0007669"/>
    <property type="project" value="UniProtKB-KW"/>
</dbReference>
<evidence type="ECO:0000256" key="4">
    <source>
        <dbReference type="ARBA" id="ARBA00022692"/>
    </source>
</evidence>
<dbReference type="Proteomes" id="UP001519460">
    <property type="component" value="Unassembled WGS sequence"/>
</dbReference>
<keyword evidence="10" id="KW-0325">Glycoprotein</keyword>
<dbReference type="InterPro" id="IPR017978">
    <property type="entry name" value="GPCR_3_C"/>
</dbReference>
<dbReference type="InterPro" id="IPR038550">
    <property type="entry name" value="GPCR_3_9-Cys_sf"/>
</dbReference>
<feature type="transmembrane region" description="Helical" evidence="13">
    <location>
        <begin position="539"/>
        <end position="564"/>
    </location>
</feature>
<keyword evidence="5 13" id="KW-1133">Transmembrane helix</keyword>
<dbReference type="InterPro" id="IPR050726">
    <property type="entry name" value="mGluR"/>
</dbReference>
<dbReference type="Pfam" id="PF01094">
    <property type="entry name" value="ANF_receptor"/>
    <property type="match status" value="1"/>
</dbReference>
<evidence type="ECO:0000256" key="10">
    <source>
        <dbReference type="ARBA" id="ARBA00023180"/>
    </source>
</evidence>
<evidence type="ECO:0000256" key="11">
    <source>
        <dbReference type="ARBA" id="ARBA00023224"/>
    </source>
</evidence>
<dbReference type="EMBL" id="JACVVK020000292">
    <property type="protein sequence ID" value="KAK7479919.1"/>
    <property type="molecule type" value="Genomic_DNA"/>
</dbReference>
<feature type="domain" description="G-protein coupled receptors family 3 profile" evidence="14">
    <location>
        <begin position="385"/>
        <end position="650"/>
    </location>
</feature>
<dbReference type="PRINTS" id="PR00248">
    <property type="entry name" value="GPCRMGR"/>
</dbReference>
<gene>
    <name evidence="15" type="ORF">BaRGS_00028827</name>
</gene>
<dbReference type="PRINTS" id="PR00593">
    <property type="entry name" value="MTABOTROPICR"/>
</dbReference>
<feature type="transmembrane region" description="Helical" evidence="13">
    <location>
        <begin position="384"/>
        <end position="411"/>
    </location>
</feature>
<feature type="transmembrane region" description="Helical" evidence="13">
    <location>
        <begin position="606"/>
        <end position="628"/>
    </location>
</feature>
<evidence type="ECO:0000256" key="12">
    <source>
        <dbReference type="SAM" id="MobiDB-lite"/>
    </source>
</evidence>
<keyword evidence="3" id="KW-1003">Cell membrane</keyword>
<evidence type="ECO:0000259" key="14">
    <source>
        <dbReference type="PROSITE" id="PS50259"/>
    </source>
</evidence>
<feature type="transmembrane region" description="Helical" evidence="13">
    <location>
        <begin position="455"/>
        <end position="476"/>
    </location>
</feature>
<evidence type="ECO:0000256" key="8">
    <source>
        <dbReference type="ARBA" id="ARBA00023157"/>
    </source>
</evidence>
<name>A0ABD0JYS6_9CAEN</name>
<sequence length="745" mass="83597">IPQISYASTSIDLSDKGRFEYFSRVVPPDTYQAQAMVDIAKELSWNYVNTIAEAGTYGEKGIEAFKEAAVKSGVCWAKSKIIPRNAEDKDYEDIIHDLLDSTNSAKVGVMFANEDNSRRFIKALVRLNRTQELTLVASDSWGAKIHPVYGQEAAAVGTITILSKRKDIEEFDDYFLNLTLNNNRRNPWFPEFWEATFNCSVHGKGPLKKCTGNESLRSVVGYKQEGLVQFVIDSVFALAHAVHDMLSAHCPNGFERCPYLRRLTGEEFLSYIRNVSFEGIGGDDVMFNANGDGQGRYDIYQYQRTAEGKFAYTRVGEWTDSQPCKFGESRRRSSQCCWMCVPCKDDEYLKNEETCEPCDAQSKPNSNRTGCTRLPVIYIEPGSLWFLLPAAFCTFGMILTTFVLVIFIRYNRTPVIMASGRELCYLLLLGIFLSYTTAFVILIRPSPVLCAIRRLGLGVSLCFIYAALLTKTNRIYRIFNVGIKAMVKRPSYTSPRSQILICSCLVSVQGVGGLTWLGFEKPDTEYRFHQKDFLALECRASQVATLISLFYNMFLIVLCTVYAFKTRKIPQNFNEAKYIAFTMYSTCIVWSAFITIYFGANHDFRIEATSLCMCVGISATVSLFCLFAPKVYIVIFQPHKNVRQATSSSLPSTTGKTTRTYYGGSSGLTYPAQNGSALRQCEEAGSLRAGECTDNRVEVVNAFSDSLEDLSCDEGMEIPEPPPLPPLLPPPPPPEEQEESQDQFG</sequence>
<dbReference type="SUPFAM" id="SSF53822">
    <property type="entry name" value="Periplasmic binding protein-like I"/>
    <property type="match status" value="1"/>
</dbReference>
<dbReference type="InterPro" id="IPR028082">
    <property type="entry name" value="Peripla_BP_I"/>
</dbReference>
<protein>
    <recommendedName>
        <fullName evidence="14">G-protein coupled receptors family 3 profile domain-containing protein</fullName>
    </recommendedName>
</protein>
<comment type="caution">
    <text evidence="15">The sequence shown here is derived from an EMBL/GenBank/DDBJ whole genome shotgun (WGS) entry which is preliminary data.</text>
</comment>
<keyword evidence="11" id="KW-0807">Transducer</keyword>
<feature type="non-terminal residue" evidence="15">
    <location>
        <position position="1"/>
    </location>
</feature>
<keyword evidence="6" id="KW-0297">G-protein coupled receptor</keyword>
<accession>A0ABD0JYS6</accession>
<feature type="compositionally biased region" description="Acidic residues" evidence="12">
    <location>
        <begin position="735"/>
        <end position="745"/>
    </location>
</feature>
<dbReference type="GO" id="GO:0005886">
    <property type="term" value="C:plasma membrane"/>
    <property type="evidence" value="ECO:0007669"/>
    <property type="project" value="UniProtKB-SubCell"/>
</dbReference>
<evidence type="ECO:0000256" key="9">
    <source>
        <dbReference type="ARBA" id="ARBA00023170"/>
    </source>
</evidence>
<dbReference type="Gene3D" id="3.40.50.2300">
    <property type="match status" value="2"/>
</dbReference>
<comment type="subcellular location">
    <subcellularLocation>
        <location evidence="1">Cell membrane</location>
        <topology evidence="1">Multi-pass membrane protein</topology>
    </subcellularLocation>
</comment>
<dbReference type="CDD" id="cd15934">
    <property type="entry name" value="7tmC_mGluRs_group2_3"/>
    <property type="match status" value="1"/>
</dbReference>
<dbReference type="InterPro" id="IPR000162">
    <property type="entry name" value="GPCR_3_mtglu_rcpt"/>
</dbReference>
<dbReference type="PANTHER" id="PTHR24060">
    <property type="entry name" value="METABOTROPIC GLUTAMATE RECEPTOR"/>
    <property type="match status" value="1"/>
</dbReference>
<keyword evidence="16" id="KW-1185">Reference proteome</keyword>
<evidence type="ECO:0000256" key="3">
    <source>
        <dbReference type="ARBA" id="ARBA00022475"/>
    </source>
</evidence>
<feature type="transmembrane region" description="Helical" evidence="13">
    <location>
        <begin position="576"/>
        <end position="600"/>
    </location>
</feature>
<dbReference type="PROSITE" id="PS00981">
    <property type="entry name" value="G_PROTEIN_RECEP_F3_3"/>
    <property type="match status" value="1"/>
</dbReference>
<evidence type="ECO:0000256" key="13">
    <source>
        <dbReference type="SAM" id="Phobius"/>
    </source>
</evidence>
<dbReference type="InterPro" id="IPR000337">
    <property type="entry name" value="GPCR_3"/>
</dbReference>
<dbReference type="PROSITE" id="PS50259">
    <property type="entry name" value="G_PROTEIN_RECEP_F3_4"/>
    <property type="match status" value="1"/>
</dbReference>
<dbReference type="InterPro" id="IPR001828">
    <property type="entry name" value="ANF_lig-bd_rcpt"/>
</dbReference>
<dbReference type="FunFam" id="3.40.50.2300:FF:000009">
    <property type="entry name" value="Glutamate receptor, metabotropic 4"/>
    <property type="match status" value="1"/>
</dbReference>
<dbReference type="Pfam" id="PF00003">
    <property type="entry name" value="7tm_3"/>
    <property type="match status" value="1"/>
</dbReference>
<keyword evidence="8" id="KW-1015">Disulfide bond</keyword>
<evidence type="ECO:0000313" key="16">
    <source>
        <dbReference type="Proteomes" id="UP001519460"/>
    </source>
</evidence>
<dbReference type="Gene3D" id="2.10.50.30">
    <property type="entry name" value="GPCR, family 3, nine cysteines domain"/>
    <property type="match status" value="1"/>
</dbReference>
<feature type="region of interest" description="Disordered" evidence="12">
    <location>
        <begin position="712"/>
        <end position="745"/>
    </location>
</feature>
<evidence type="ECO:0000256" key="1">
    <source>
        <dbReference type="ARBA" id="ARBA00004651"/>
    </source>
</evidence>
<evidence type="ECO:0000256" key="2">
    <source>
        <dbReference type="ARBA" id="ARBA00007242"/>
    </source>
</evidence>
<proteinExistence type="inferred from homology"/>
<evidence type="ECO:0000256" key="7">
    <source>
        <dbReference type="ARBA" id="ARBA00023136"/>
    </source>
</evidence>
<evidence type="ECO:0000256" key="6">
    <source>
        <dbReference type="ARBA" id="ARBA00023040"/>
    </source>
</evidence>
<dbReference type="PROSITE" id="PS00980">
    <property type="entry name" value="G_PROTEIN_RECEP_F3_2"/>
    <property type="match status" value="1"/>
</dbReference>
<keyword evidence="9" id="KW-0675">Receptor</keyword>